<dbReference type="PANTHER" id="PTHR47962:SF5">
    <property type="entry name" value="ATP-DEPENDENT HELICASE LHR-RELATED"/>
    <property type="match status" value="1"/>
</dbReference>
<evidence type="ECO:0000256" key="5">
    <source>
        <dbReference type="ARBA" id="ARBA00022840"/>
    </source>
</evidence>
<dbReference type="InterPro" id="IPR001650">
    <property type="entry name" value="Helicase_C-like"/>
</dbReference>
<dbReference type="SUPFAM" id="SSF52540">
    <property type="entry name" value="P-loop containing nucleoside triphosphate hydrolases"/>
    <property type="match status" value="1"/>
</dbReference>
<evidence type="ECO:0000259" key="11">
    <source>
        <dbReference type="PROSITE" id="PS51194"/>
    </source>
</evidence>
<dbReference type="EMBL" id="KF901284">
    <property type="protein sequence ID" value="AIF25182.1"/>
    <property type="molecule type" value="Genomic_DNA"/>
</dbReference>
<dbReference type="GO" id="GO:0005524">
    <property type="term" value="F:ATP binding"/>
    <property type="evidence" value="ECO:0007669"/>
    <property type="project" value="UniProtKB-KW"/>
</dbReference>
<dbReference type="Pfam" id="PF00271">
    <property type="entry name" value="Helicase_C"/>
    <property type="match status" value="1"/>
</dbReference>
<evidence type="ECO:0000256" key="4">
    <source>
        <dbReference type="ARBA" id="ARBA00022806"/>
    </source>
</evidence>
<protein>
    <submittedName>
        <fullName evidence="12">DEAD/DEAH box helicase domain-containing protein (Lhr)</fullName>
    </submittedName>
</protein>
<dbReference type="InterPro" id="IPR045628">
    <property type="entry name" value="Lhr_WH_dom"/>
</dbReference>
<evidence type="ECO:0000256" key="3">
    <source>
        <dbReference type="ARBA" id="ARBA00022801"/>
    </source>
</evidence>
<dbReference type="AlphaFoldDB" id="A0A075IE20"/>
<accession>A0A075IE20</accession>
<dbReference type="GO" id="GO:0140097">
    <property type="term" value="F:catalytic activity, acting on DNA"/>
    <property type="evidence" value="ECO:0007669"/>
    <property type="project" value="UniProtKB-ARBA"/>
</dbReference>
<feature type="domain" description="Helicase ATP-binding" evidence="10">
    <location>
        <begin position="40"/>
        <end position="218"/>
    </location>
</feature>
<dbReference type="Pfam" id="PF19306">
    <property type="entry name" value="WHD_Lhr"/>
    <property type="match status" value="1"/>
</dbReference>
<comment type="similarity">
    <text evidence="9">Belongs to the Lhr helicase family. Lhr-Core subfamily.</text>
</comment>
<dbReference type="GO" id="GO:0004386">
    <property type="term" value="F:helicase activity"/>
    <property type="evidence" value="ECO:0007669"/>
    <property type="project" value="UniProtKB-KW"/>
</dbReference>
<dbReference type="PROSITE" id="PS51194">
    <property type="entry name" value="HELICASE_CTER"/>
    <property type="match status" value="1"/>
</dbReference>
<proteinExistence type="inferred from homology"/>
<dbReference type="GO" id="GO:0006281">
    <property type="term" value="P:DNA repair"/>
    <property type="evidence" value="ECO:0007669"/>
    <property type="project" value="UniProtKB-KW"/>
</dbReference>
<evidence type="ECO:0000256" key="6">
    <source>
        <dbReference type="ARBA" id="ARBA00023125"/>
    </source>
</evidence>
<keyword evidence="7" id="KW-0234">DNA repair</keyword>
<keyword evidence="8" id="KW-0413">Isomerase</keyword>
<evidence type="ECO:0000259" key="10">
    <source>
        <dbReference type="PROSITE" id="PS51192"/>
    </source>
</evidence>
<evidence type="ECO:0000256" key="8">
    <source>
        <dbReference type="ARBA" id="ARBA00023235"/>
    </source>
</evidence>
<reference evidence="12" key="1">
    <citation type="journal article" date="2014" name="Genome Biol. Evol.">
        <title>Pangenome evidence for extensive interdomain horizontal transfer affecting lineage core and shell genes in uncultured planktonic thaumarchaeota and euryarchaeota.</title>
        <authorList>
            <person name="Deschamps P."/>
            <person name="Zivanovic Y."/>
            <person name="Moreira D."/>
            <person name="Rodriguez-Valera F."/>
            <person name="Lopez-Garcia P."/>
        </authorList>
    </citation>
    <scope>NUCLEOTIDE SEQUENCE</scope>
</reference>
<keyword evidence="4 12" id="KW-0347">Helicase</keyword>
<dbReference type="Pfam" id="PF00270">
    <property type="entry name" value="DEAD"/>
    <property type="match status" value="1"/>
</dbReference>
<dbReference type="InterPro" id="IPR014001">
    <property type="entry name" value="Helicase_ATP-bd"/>
</dbReference>
<keyword evidence="1" id="KW-0547">Nucleotide-binding</keyword>
<dbReference type="InterPro" id="IPR052511">
    <property type="entry name" value="ATP-dep_Helicase"/>
</dbReference>
<sequence length="919" mass="104774">MVMSTLDYDDKTIKLINSFIVDKFRTFGFNKLTDIQKKASPKILQKYNSLVIAPTGSGKTECATIPIFEHIKKTKLPNKIKALYITPLRALNRDVYRRIEKYAEHNGLKIKVRHGDTSQTERKKIRDFPPDILITTPETLVVLLSQKKDLNALSDLEWIIVDELHELLASERGSQLSISLERLQFNSQKEIHRIGLSATIGNISDASKFLVGNNRKCEIILDKSVRKYEVDVKFVDGGIHEVADKIVDYVKETQINSPVLLFANSRGESETLASVLKEKTKIKIDLHHGSLSRQVREETETILRNGIPGIVVCTSSLELGLDIGSVELVIHYGSPRQVSKFMQRIGRSKHNRDSSAKGLIITNHADDEFETNAIIQRIDESSIEEQKIHDLSFDVLAHHLVGITKQLGNVSVETAFRIVKQAYPFRNLTIEELSNILKILDSQSLIYFDVEQMSFWAKGRSFRYHFQNISTIPDILKYKVIDITSKKWIGTLDQRFVGSYGESGNIFVLRGSQWSILNVDKKSLKVNVEPFLGKSKVPYWEGENIPVDYATANKVGQLRTKVKNGSVKLSNKIISELNFDIIPDEKTIVIESMRTEDEIVLHACFGTKINSTIGMLLASLLESTLASPVTTKSDAYRICLSSKKRISEKDLINELTSKFDIYDIMSTALKDTNDMIWKIWCVAKQFGIVERGAVYEFRQARYISERYTGTPLVKEAIRELFHNRFDLLHTESILQKIKNKEIGIVWIDTKNFSTLAEPILDNTTKNYPSPANIDKSILDLVKKRLAKTQHRLVCARCGIWQMLVTPETIPSTLKCKYCKGEQITATYFSDFDLQKIIQKNHSGKKLSQDEQHKYEKAWKKASLLQEYGKIALTVLSGYGIGPDTQGRILRNMIDEEDYLYKQIIAEERKYALNRGFWDS</sequence>
<name>A0A075IE20_9ARCH</name>
<feature type="domain" description="Helicase C-terminal" evidence="11">
    <location>
        <begin position="245"/>
        <end position="399"/>
    </location>
</feature>
<dbReference type="SMART" id="SM00490">
    <property type="entry name" value="HELICc"/>
    <property type="match status" value="1"/>
</dbReference>
<dbReference type="SMART" id="SM00487">
    <property type="entry name" value="DEXDc"/>
    <property type="match status" value="1"/>
</dbReference>
<evidence type="ECO:0000256" key="1">
    <source>
        <dbReference type="ARBA" id="ARBA00022741"/>
    </source>
</evidence>
<keyword evidence="5" id="KW-0067">ATP-binding</keyword>
<dbReference type="Pfam" id="PF08494">
    <property type="entry name" value="DEAD_assoc"/>
    <property type="match status" value="1"/>
</dbReference>
<dbReference type="GO" id="GO:0003677">
    <property type="term" value="F:DNA binding"/>
    <property type="evidence" value="ECO:0007669"/>
    <property type="project" value="UniProtKB-KW"/>
</dbReference>
<dbReference type="GO" id="GO:0016887">
    <property type="term" value="F:ATP hydrolysis activity"/>
    <property type="evidence" value="ECO:0007669"/>
    <property type="project" value="TreeGrafter"/>
</dbReference>
<dbReference type="Gene3D" id="3.40.50.300">
    <property type="entry name" value="P-loop containing nucleotide triphosphate hydrolases"/>
    <property type="match status" value="2"/>
</dbReference>
<dbReference type="PIRSF" id="PIRSF037307">
    <property type="entry name" value="Lhr-like_helic_prd"/>
    <property type="match status" value="1"/>
</dbReference>
<dbReference type="PANTHER" id="PTHR47962">
    <property type="entry name" value="ATP-DEPENDENT HELICASE LHR-RELATED-RELATED"/>
    <property type="match status" value="1"/>
</dbReference>
<dbReference type="PROSITE" id="PS51192">
    <property type="entry name" value="HELICASE_ATP_BIND_1"/>
    <property type="match status" value="1"/>
</dbReference>
<keyword evidence="6" id="KW-0238">DNA-binding</keyword>
<organism evidence="12">
    <name type="scientific">uncultured marine thaumarchaeote SAT1000_48_A08</name>
    <dbReference type="NCBI Taxonomy" id="1456414"/>
    <lineage>
        <taxon>Archaea</taxon>
        <taxon>Nitrososphaerota</taxon>
        <taxon>environmental samples</taxon>
    </lineage>
</organism>
<evidence type="ECO:0000256" key="2">
    <source>
        <dbReference type="ARBA" id="ARBA00022763"/>
    </source>
</evidence>
<evidence type="ECO:0000256" key="7">
    <source>
        <dbReference type="ARBA" id="ARBA00023204"/>
    </source>
</evidence>
<dbReference type="InterPro" id="IPR027417">
    <property type="entry name" value="P-loop_NTPase"/>
</dbReference>
<gene>
    <name evidence="12" type="primary">lhr</name>
</gene>
<keyword evidence="2" id="KW-0227">DNA damage</keyword>
<dbReference type="InterPro" id="IPR011545">
    <property type="entry name" value="DEAD/DEAH_box_helicase_dom"/>
</dbReference>
<evidence type="ECO:0000313" key="12">
    <source>
        <dbReference type="EMBL" id="AIF25182.1"/>
    </source>
</evidence>
<evidence type="ECO:0000256" key="9">
    <source>
        <dbReference type="ARBA" id="ARBA00093467"/>
    </source>
</evidence>
<dbReference type="InterPro" id="IPR013701">
    <property type="entry name" value="Lhr-like_DEAD/DEAH_assoc"/>
</dbReference>
<keyword evidence="3" id="KW-0378">Hydrolase</keyword>
<dbReference type="InterPro" id="IPR017170">
    <property type="entry name" value="Lhr-like"/>
</dbReference>